<dbReference type="InterPro" id="IPR020616">
    <property type="entry name" value="Thiolase_N"/>
</dbReference>
<dbReference type="GO" id="GO:0008299">
    <property type="term" value="P:isoprenoid biosynthetic process"/>
    <property type="evidence" value="ECO:0007669"/>
    <property type="project" value="UniProtKB-KW"/>
</dbReference>
<feature type="domain" description="Thiolase N-terminal" evidence="5">
    <location>
        <begin position="21"/>
        <end position="280"/>
    </location>
</feature>
<dbReference type="PATRIC" id="fig|1719120.3.peg.4583"/>
<dbReference type="PIRSF" id="PIRSF000429">
    <property type="entry name" value="Ac-CoA_Ac_transf"/>
    <property type="match status" value="1"/>
</dbReference>
<sequence length="409" mass="42768">MADCYYNPMERDKGDRTMSNVVIVSAVRTAIGKFGGSLKDISPVQLGSIVLKETMKRTGTSGSEVNEVIMGNVLSAGHGQNVARQAAIAAGIPNEVPSFCVNKVCGSGLKSIILGTQAIMLGDADVILAGGTESMSTAPYASRKTRWGAKMGNDELVDLMIHDGLWDIFNNYHMGVTAENVATKFGISRDEQDELSAKSQNKAEAAIKGGKFKDEIVPVPVPQPKGEPVLFDTDEFPRFGTTKEVLAKLKPAFKKDGTVTAGNASGINDGGAAVLLMSEEKAKEKGLEVLATIKGYGTAGVPADIMGTGPINASKKALQRANISVSQLDLIEANEAFAAQSIAVNREMGWNSDKVNVSGGAIALGHPIGASGARILVTLVHELKRRNGTNGLATLCIGGGMGAAIVVKR</sequence>
<dbReference type="InterPro" id="IPR020610">
    <property type="entry name" value="Thiolase_AS"/>
</dbReference>
<dbReference type="NCBIfam" id="TIGR01930">
    <property type="entry name" value="AcCoA-C-Actrans"/>
    <property type="match status" value="1"/>
</dbReference>
<accession>A0A0P8A032</accession>
<protein>
    <submittedName>
        <fullName evidence="7">Acetyl-CoA acetyltransferase</fullName>
        <ecNumber evidence="7">2.3.1.9</ecNumber>
    </submittedName>
</protein>
<reference evidence="7 8" key="1">
    <citation type="submission" date="2015-09" db="EMBL/GenBank/DDBJ databases">
        <title>A metagenomics-based metabolic model of nitrate-dependent anaerobic oxidation of methane by Methanoperedens-like archaea.</title>
        <authorList>
            <person name="Arshad A."/>
            <person name="Speth D.R."/>
            <person name="De Graaf R.M."/>
            <person name="Op Den Camp H.J."/>
            <person name="Jetten M.S."/>
            <person name="Welte C.U."/>
        </authorList>
    </citation>
    <scope>NUCLEOTIDE SEQUENCE [LARGE SCALE GENOMIC DNA]</scope>
</reference>
<evidence type="ECO:0000259" key="6">
    <source>
        <dbReference type="Pfam" id="PF02803"/>
    </source>
</evidence>
<name>A0A0P8A032_9EURY</name>
<dbReference type="PROSITE" id="PS00737">
    <property type="entry name" value="THIOLASE_2"/>
    <property type="match status" value="1"/>
</dbReference>
<evidence type="ECO:0000313" key="7">
    <source>
        <dbReference type="EMBL" id="KPQ41257.1"/>
    </source>
</evidence>
<dbReference type="EMBL" id="LKCM01000397">
    <property type="protein sequence ID" value="KPQ41257.1"/>
    <property type="molecule type" value="Genomic_DNA"/>
</dbReference>
<evidence type="ECO:0000259" key="5">
    <source>
        <dbReference type="Pfam" id="PF00108"/>
    </source>
</evidence>
<evidence type="ECO:0000256" key="2">
    <source>
        <dbReference type="ARBA" id="ARBA00022679"/>
    </source>
</evidence>
<dbReference type="FunFam" id="3.40.47.10:FF:000010">
    <property type="entry name" value="Acetyl-CoA acetyltransferase (Thiolase)"/>
    <property type="match status" value="1"/>
</dbReference>
<dbReference type="CDD" id="cd00751">
    <property type="entry name" value="thiolase"/>
    <property type="match status" value="1"/>
</dbReference>
<dbReference type="AlphaFoldDB" id="A0A0P8A032"/>
<dbReference type="Pfam" id="PF00108">
    <property type="entry name" value="Thiolase_N"/>
    <property type="match status" value="1"/>
</dbReference>
<dbReference type="PANTHER" id="PTHR18919">
    <property type="entry name" value="ACETYL-COA C-ACYLTRANSFERASE"/>
    <property type="match status" value="1"/>
</dbReference>
<keyword evidence="3" id="KW-0414">Isoprene biosynthesis</keyword>
<dbReference type="InterPro" id="IPR002155">
    <property type="entry name" value="Thiolase"/>
</dbReference>
<keyword evidence="2 7" id="KW-0808">Transferase</keyword>
<dbReference type="PROSITE" id="PS00099">
    <property type="entry name" value="THIOLASE_3"/>
    <property type="match status" value="1"/>
</dbReference>
<dbReference type="InterPro" id="IPR020613">
    <property type="entry name" value="Thiolase_CS"/>
</dbReference>
<dbReference type="InterPro" id="IPR020617">
    <property type="entry name" value="Thiolase_C"/>
</dbReference>
<dbReference type="InterPro" id="IPR020615">
    <property type="entry name" value="Thiolase_acyl_enz_int_AS"/>
</dbReference>
<feature type="domain" description="Thiolase C-terminal" evidence="6">
    <location>
        <begin position="288"/>
        <end position="408"/>
    </location>
</feature>
<dbReference type="PROSITE" id="PS00098">
    <property type="entry name" value="THIOLASE_1"/>
    <property type="match status" value="1"/>
</dbReference>
<evidence type="ECO:0000256" key="4">
    <source>
        <dbReference type="ARBA" id="ARBA00023315"/>
    </source>
</evidence>
<organism evidence="7 8">
    <name type="scientific">Candidatus Methanoperedens nitratireducens</name>
    <dbReference type="NCBI Taxonomy" id="1392998"/>
    <lineage>
        <taxon>Archaea</taxon>
        <taxon>Methanobacteriati</taxon>
        <taxon>Methanobacteriota</taxon>
        <taxon>Stenosarchaea group</taxon>
        <taxon>Methanomicrobia</taxon>
        <taxon>Methanosarcinales</taxon>
        <taxon>ANME-2 cluster</taxon>
        <taxon>Candidatus Methanoperedentaceae</taxon>
        <taxon>Candidatus Methanoperedens</taxon>
    </lineage>
</organism>
<gene>
    <name evidence="7" type="ORF">MPEBLZ_04197</name>
</gene>
<dbReference type="EC" id="2.3.1.9" evidence="7"/>
<evidence type="ECO:0000256" key="1">
    <source>
        <dbReference type="ARBA" id="ARBA00010982"/>
    </source>
</evidence>
<evidence type="ECO:0000313" key="8">
    <source>
        <dbReference type="Proteomes" id="UP000050360"/>
    </source>
</evidence>
<dbReference type="InterPro" id="IPR016039">
    <property type="entry name" value="Thiolase-like"/>
</dbReference>
<evidence type="ECO:0000256" key="3">
    <source>
        <dbReference type="ARBA" id="ARBA00023229"/>
    </source>
</evidence>
<dbReference type="GO" id="GO:0003985">
    <property type="term" value="F:acetyl-CoA C-acetyltransferase activity"/>
    <property type="evidence" value="ECO:0007669"/>
    <property type="project" value="UniProtKB-EC"/>
</dbReference>
<dbReference type="Pfam" id="PF02803">
    <property type="entry name" value="Thiolase_C"/>
    <property type="match status" value="1"/>
</dbReference>
<comment type="caution">
    <text evidence="7">The sequence shown here is derived from an EMBL/GenBank/DDBJ whole genome shotgun (WGS) entry which is preliminary data.</text>
</comment>
<dbReference type="SUPFAM" id="SSF53901">
    <property type="entry name" value="Thiolase-like"/>
    <property type="match status" value="2"/>
</dbReference>
<dbReference type="PANTHER" id="PTHR18919:SF107">
    <property type="entry name" value="ACETYL-COA ACETYLTRANSFERASE, CYTOSOLIC"/>
    <property type="match status" value="1"/>
</dbReference>
<comment type="similarity">
    <text evidence="1">Belongs to the thiolase-like superfamily. Thiolase family.</text>
</comment>
<keyword evidence="4 7" id="KW-0012">Acyltransferase</keyword>
<proteinExistence type="inferred from homology"/>
<dbReference type="Proteomes" id="UP000050360">
    <property type="component" value="Unassembled WGS sequence"/>
</dbReference>
<dbReference type="Gene3D" id="3.40.47.10">
    <property type="match status" value="2"/>
</dbReference>